<protein>
    <recommendedName>
        <fullName evidence="10">Phosphatidylinositol-glycan biosynthesis class X protein</fullName>
    </recommendedName>
</protein>
<evidence type="ECO:0000256" key="8">
    <source>
        <dbReference type="ARBA" id="ARBA00023136"/>
    </source>
</evidence>
<keyword evidence="10" id="KW-0732">Signal</keyword>
<feature type="signal peptide" evidence="10">
    <location>
        <begin position="1"/>
        <end position="22"/>
    </location>
</feature>
<feature type="chain" id="PRO_5044534687" description="Phosphatidylinositol-glycan biosynthesis class X protein" evidence="10">
    <location>
        <begin position="23"/>
        <end position="244"/>
    </location>
</feature>
<proteinExistence type="inferred from homology"/>
<name>A0ABD2N265_9CUCU</name>
<keyword evidence="6 10" id="KW-0256">Endoplasmic reticulum</keyword>
<accession>A0ABD2N265</accession>
<evidence type="ECO:0000256" key="6">
    <source>
        <dbReference type="ARBA" id="ARBA00022824"/>
    </source>
</evidence>
<evidence type="ECO:0000256" key="5">
    <source>
        <dbReference type="ARBA" id="ARBA00022692"/>
    </source>
</evidence>
<comment type="subcellular location">
    <subcellularLocation>
        <location evidence="1 10">Endoplasmic reticulum membrane</location>
        <topology evidence="1 10">Single-pass membrane protein</topology>
    </subcellularLocation>
</comment>
<evidence type="ECO:0000256" key="2">
    <source>
        <dbReference type="ARBA" id="ARBA00004687"/>
    </source>
</evidence>
<dbReference type="EMBL" id="JABFTP020000062">
    <property type="protein sequence ID" value="KAL3272612.1"/>
    <property type="molecule type" value="Genomic_DNA"/>
</dbReference>
<comment type="pathway">
    <text evidence="2 10">Glycolipid biosynthesis; glycosylphosphatidylinositol-anchor biosynthesis.</text>
</comment>
<dbReference type="Pfam" id="PF08320">
    <property type="entry name" value="PIG-X"/>
    <property type="match status" value="1"/>
</dbReference>
<evidence type="ECO:0000256" key="10">
    <source>
        <dbReference type="RuleBase" id="RU366056"/>
    </source>
</evidence>
<comment type="function">
    <text evidence="10">Stabilizing subunit of the glycosylphosphatidylinositol-mannosyltransferase I complex which catalyzes the transfer of the first mannose, via an alpha-1,4 bond from a dolichol-phosphate-mannose (Dol-P-Man) to the glucosaminyl acyl phosphatidylinositol (GlcN-(acyl)PI) intermediate to generate alpha-D-Man-(1-&gt;4)-alpha-D-GlcN-(1-&gt;6)-(1-radyl,2-acyl-sn-glycero-3-phospho)-2-acyl-inositol and participates in the sixth step of the glycosylphosphatidylinositol-anchor biosynthesis. Probably acts by stabilizing the mannosyltransferase PIGM.</text>
</comment>
<evidence type="ECO:0000313" key="11">
    <source>
        <dbReference type="EMBL" id="KAL3272612.1"/>
    </source>
</evidence>
<evidence type="ECO:0000256" key="1">
    <source>
        <dbReference type="ARBA" id="ARBA00004389"/>
    </source>
</evidence>
<organism evidence="11 12">
    <name type="scientific">Cryptolaemus montrouzieri</name>
    <dbReference type="NCBI Taxonomy" id="559131"/>
    <lineage>
        <taxon>Eukaryota</taxon>
        <taxon>Metazoa</taxon>
        <taxon>Ecdysozoa</taxon>
        <taxon>Arthropoda</taxon>
        <taxon>Hexapoda</taxon>
        <taxon>Insecta</taxon>
        <taxon>Pterygota</taxon>
        <taxon>Neoptera</taxon>
        <taxon>Endopterygota</taxon>
        <taxon>Coleoptera</taxon>
        <taxon>Polyphaga</taxon>
        <taxon>Cucujiformia</taxon>
        <taxon>Coccinelloidea</taxon>
        <taxon>Coccinellidae</taxon>
        <taxon>Scymninae</taxon>
        <taxon>Scymnini</taxon>
        <taxon>Cryptolaemus</taxon>
    </lineage>
</organism>
<keyword evidence="12" id="KW-1185">Reference proteome</keyword>
<comment type="similarity">
    <text evidence="3 10">Belongs to the PIGX family.</text>
</comment>
<dbReference type="GO" id="GO:0005789">
    <property type="term" value="C:endoplasmic reticulum membrane"/>
    <property type="evidence" value="ECO:0007669"/>
    <property type="project" value="UniProtKB-SubCell"/>
</dbReference>
<sequence length="244" mass="27539">MIATHIVPLAFACITFLKHVHLTEIECIPLDVLLAQNIENLGFHRNLNWLLEIVQPNPEILSDNECSFVMQLEMPQGAFVNPDQLGDLQRVENLKTFIEGNVDVELIDHEATNHTVYVFIDSNEENKISITLPFHLRYQRAQITGGYGKVSIPKPILFVRCLHKKRKLCEGATILAPCDHNGQNSCRWNIVKYKSLFEIGELLVPVGNLDDYPIVSIVSLAIGCIGCIYILSVLSMFSRKTVLK</sequence>
<dbReference type="PANTHER" id="PTHR28650:SF1">
    <property type="entry name" value="PHOSPHATIDYLINOSITOL-GLYCAN BIOSYNTHESIS CLASS X PROTEIN"/>
    <property type="match status" value="1"/>
</dbReference>
<comment type="caution">
    <text evidence="11">The sequence shown here is derived from an EMBL/GenBank/DDBJ whole genome shotgun (WGS) entry which is preliminary data.</text>
</comment>
<evidence type="ECO:0000256" key="3">
    <source>
        <dbReference type="ARBA" id="ARBA00010345"/>
    </source>
</evidence>
<evidence type="ECO:0000256" key="4">
    <source>
        <dbReference type="ARBA" id="ARBA00022502"/>
    </source>
</evidence>
<feature type="transmembrane region" description="Helical" evidence="10">
    <location>
        <begin position="212"/>
        <end position="237"/>
    </location>
</feature>
<keyword evidence="8 10" id="KW-0472">Membrane</keyword>
<dbReference type="GO" id="GO:0006506">
    <property type="term" value="P:GPI anchor biosynthetic process"/>
    <property type="evidence" value="ECO:0007669"/>
    <property type="project" value="UniProtKB-KW"/>
</dbReference>
<dbReference type="AlphaFoldDB" id="A0ABD2N265"/>
<evidence type="ECO:0000313" key="12">
    <source>
        <dbReference type="Proteomes" id="UP001516400"/>
    </source>
</evidence>
<dbReference type="InterPro" id="IPR040039">
    <property type="entry name" value="PIGX"/>
</dbReference>
<evidence type="ECO:0000256" key="9">
    <source>
        <dbReference type="ARBA" id="ARBA00023180"/>
    </source>
</evidence>
<dbReference type="Proteomes" id="UP001516400">
    <property type="component" value="Unassembled WGS sequence"/>
</dbReference>
<keyword evidence="9" id="KW-0325">Glycoprotein</keyword>
<evidence type="ECO:0000256" key="7">
    <source>
        <dbReference type="ARBA" id="ARBA00022989"/>
    </source>
</evidence>
<reference evidence="11 12" key="1">
    <citation type="journal article" date="2021" name="BMC Biol.">
        <title>Horizontally acquired antibacterial genes associated with adaptive radiation of ladybird beetles.</title>
        <authorList>
            <person name="Li H.S."/>
            <person name="Tang X.F."/>
            <person name="Huang Y.H."/>
            <person name="Xu Z.Y."/>
            <person name="Chen M.L."/>
            <person name="Du X.Y."/>
            <person name="Qiu B.Y."/>
            <person name="Chen P.T."/>
            <person name="Zhang W."/>
            <person name="Slipinski A."/>
            <person name="Escalona H.E."/>
            <person name="Waterhouse R.M."/>
            <person name="Zwick A."/>
            <person name="Pang H."/>
        </authorList>
    </citation>
    <scope>NUCLEOTIDE SEQUENCE [LARGE SCALE GENOMIC DNA]</scope>
    <source>
        <strain evidence="11">SYSU2018</strain>
    </source>
</reference>
<keyword evidence="7 10" id="KW-1133">Transmembrane helix</keyword>
<dbReference type="PANTHER" id="PTHR28650">
    <property type="entry name" value="PHOSPHATIDYLINOSITOL-GLYCAN BIOSYNTHESIS CLASS X PROTEIN"/>
    <property type="match status" value="1"/>
</dbReference>
<keyword evidence="5 10" id="KW-0812">Transmembrane</keyword>
<gene>
    <name evidence="11" type="ORF">HHI36_014080</name>
</gene>
<dbReference type="InterPro" id="IPR013233">
    <property type="entry name" value="PIG-X/PBN1"/>
</dbReference>
<keyword evidence="4 10" id="KW-0337">GPI-anchor biosynthesis</keyword>
<dbReference type="SMART" id="SM00780">
    <property type="entry name" value="PIG-X"/>
    <property type="match status" value="1"/>
</dbReference>